<dbReference type="Pfam" id="PF00085">
    <property type="entry name" value="Thioredoxin"/>
    <property type="match status" value="1"/>
</dbReference>
<dbReference type="NCBIfam" id="TIGR01068">
    <property type="entry name" value="thioredoxin"/>
    <property type="match status" value="1"/>
</dbReference>
<evidence type="ECO:0000313" key="12">
    <source>
        <dbReference type="EMBL" id="MSS62931.1"/>
    </source>
</evidence>
<accession>A0A6L5XWW2</accession>
<organism evidence="12 13">
    <name type="scientific">Velocimicrobium porci</name>
    <dbReference type="NCBI Taxonomy" id="2606634"/>
    <lineage>
        <taxon>Bacteria</taxon>
        <taxon>Bacillati</taxon>
        <taxon>Bacillota</taxon>
        <taxon>Clostridia</taxon>
        <taxon>Lachnospirales</taxon>
        <taxon>Lachnospiraceae</taxon>
        <taxon>Velocimicrobium</taxon>
    </lineage>
</organism>
<dbReference type="FunFam" id="3.40.30.10:FF:000001">
    <property type="entry name" value="Thioredoxin"/>
    <property type="match status" value="1"/>
</dbReference>
<proteinExistence type="inferred from homology"/>
<feature type="site" description="Contributes to redox potential value" evidence="9">
    <location>
        <position position="32"/>
    </location>
</feature>
<sequence length="105" mass="11832">MELRVTGDNFQSEVLESNKLAVVDFYADWCGPCQMMAPIVEKLANEYEGEVVIGKLNVDEESGISRQYRVMSIPTIIFFKNGEAADKIIGAVSEDELREKIEKLK</sequence>
<evidence type="ECO:0000256" key="9">
    <source>
        <dbReference type="PIRSR" id="PIRSR000077-1"/>
    </source>
</evidence>
<dbReference type="GO" id="GO:0015035">
    <property type="term" value="F:protein-disulfide reductase activity"/>
    <property type="evidence" value="ECO:0007669"/>
    <property type="project" value="UniProtKB-UniRule"/>
</dbReference>
<dbReference type="PRINTS" id="PR00421">
    <property type="entry name" value="THIOREDOXIN"/>
</dbReference>
<dbReference type="Proteomes" id="UP000482209">
    <property type="component" value="Unassembled WGS sequence"/>
</dbReference>
<dbReference type="PROSITE" id="PS00194">
    <property type="entry name" value="THIOREDOXIN_1"/>
    <property type="match status" value="1"/>
</dbReference>
<name>A0A6L5XWW2_9FIRM</name>
<evidence type="ECO:0000256" key="7">
    <source>
        <dbReference type="NCBIfam" id="TIGR01068"/>
    </source>
</evidence>
<dbReference type="CDD" id="cd02947">
    <property type="entry name" value="TRX_family"/>
    <property type="match status" value="1"/>
</dbReference>
<dbReference type="SUPFAM" id="SSF52833">
    <property type="entry name" value="Thioredoxin-like"/>
    <property type="match status" value="1"/>
</dbReference>
<dbReference type="PROSITE" id="PS51352">
    <property type="entry name" value="THIOREDOXIN_2"/>
    <property type="match status" value="1"/>
</dbReference>
<reference evidence="12 13" key="1">
    <citation type="submission" date="2019-08" db="EMBL/GenBank/DDBJ databases">
        <title>In-depth cultivation of the pig gut microbiome towards novel bacterial diversity and tailored functional studies.</title>
        <authorList>
            <person name="Wylensek D."/>
            <person name="Hitch T.C.A."/>
            <person name="Clavel T."/>
        </authorList>
    </citation>
    <scope>NUCLEOTIDE SEQUENCE [LARGE SCALE GENOMIC DNA]</scope>
    <source>
        <strain evidence="12 13">WCA-693-APC-MOT-I</strain>
    </source>
</reference>
<dbReference type="InterPro" id="IPR017937">
    <property type="entry name" value="Thioredoxin_CS"/>
</dbReference>
<dbReference type="InterPro" id="IPR036249">
    <property type="entry name" value="Thioredoxin-like_sf"/>
</dbReference>
<protein>
    <recommendedName>
        <fullName evidence="2 7">Thioredoxin</fullName>
    </recommendedName>
</protein>
<evidence type="ECO:0000313" key="13">
    <source>
        <dbReference type="Proteomes" id="UP000482209"/>
    </source>
</evidence>
<dbReference type="EMBL" id="VUMT01000003">
    <property type="protein sequence ID" value="MSS62931.1"/>
    <property type="molecule type" value="Genomic_DNA"/>
</dbReference>
<gene>
    <name evidence="12" type="primary">trxA</name>
    <name evidence="12" type="ORF">FYJ58_03445</name>
</gene>
<evidence type="ECO:0000259" key="11">
    <source>
        <dbReference type="PROSITE" id="PS51352"/>
    </source>
</evidence>
<feature type="site" description="Deprotonates C-terminal active site Cys" evidence="9">
    <location>
        <position position="24"/>
    </location>
</feature>
<evidence type="ECO:0000256" key="5">
    <source>
        <dbReference type="ARBA" id="ARBA00023157"/>
    </source>
</evidence>
<feature type="domain" description="Thioredoxin" evidence="11">
    <location>
        <begin position="1"/>
        <end position="105"/>
    </location>
</feature>
<dbReference type="PANTHER" id="PTHR45663">
    <property type="entry name" value="GEO12009P1"/>
    <property type="match status" value="1"/>
</dbReference>
<evidence type="ECO:0000256" key="2">
    <source>
        <dbReference type="ARBA" id="ARBA00020570"/>
    </source>
</evidence>
<keyword evidence="3" id="KW-0813">Transport</keyword>
<keyword evidence="13" id="KW-1185">Reference proteome</keyword>
<feature type="active site" description="Nucleophile" evidence="9">
    <location>
        <position position="30"/>
    </location>
</feature>
<dbReference type="InterPro" id="IPR005746">
    <property type="entry name" value="Thioredoxin"/>
</dbReference>
<dbReference type="PIRSF" id="PIRSF000077">
    <property type="entry name" value="Thioredoxin"/>
    <property type="match status" value="1"/>
</dbReference>
<comment type="similarity">
    <text evidence="1 8">Belongs to the thioredoxin family.</text>
</comment>
<keyword evidence="4" id="KW-0249">Electron transport</keyword>
<dbReference type="GO" id="GO:0005737">
    <property type="term" value="C:cytoplasm"/>
    <property type="evidence" value="ECO:0007669"/>
    <property type="project" value="TreeGrafter"/>
</dbReference>
<feature type="active site" description="Nucleophile" evidence="9">
    <location>
        <position position="33"/>
    </location>
</feature>
<feature type="site" description="Contributes to redox potential value" evidence="9">
    <location>
        <position position="31"/>
    </location>
</feature>
<dbReference type="RefSeq" id="WP_154517252.1">
    <property type="nucleotide sequence ID" value="NZ_VUMT01000003.1"/>
</dbReference>
<feature type="disulfide bond" description="Redox-active" evidence="10">
    <location>
        <begin position="30"/>
        <end position="33"/>
    </location>
</feature>
<evidence type="ECO:0000256" key="4">
    <source>
        <dbReference type="ARBA" id="ARBA00022982"/>
    </source>
</evidence>
<keyword evidence="5 10" id="KW-1015">Disulfide bond</keyword>
<dbReference type="AlphaFoldDB" id="A0A6L5XWW2"/>
<dbReference type="InterPro" id="IPR013766">
    <property type="entry name" value="Thioredoxin_domain"/>
</dbReference>
<dbReference type="PANTHER" id="PTHR45663:SF11">
    <property type="entry name" value="GEO12009P1"/>
    <property type="match status" value="1"/>
</dbReference>
<evidence type="ECO:0000256" key="8">
    <source>
        <dbReference type="PIRNR" id="PIRNR000077"/>
    </source>
</evidence>
<evidence type="ECO:0000256" key="10">
    <source>
        <dbReference type="PIRSR" id="PIRSR000077-4"/>
    </source>
</evidence>
<evidence type="ECO:0000256" key="6">
    <source>
        <dbReference type="ARBA" id="ARBA00023284"/>
    </source>
</evidence>
<dbReference type="Gene3D" id="3.40.30.10">
    <property type="entry name" value="Glutaredoxin"/>
    <property type="match status" value="1"/>
</dbReference>
<evidence type="ECO:0000256" key="1">
    <source>
        <dbReference type="ARBA" id="ARBA00008987"/>
    </source>
</evidence>
<comment type="caution">
    <text evidence="12">The sequence shown here is derived from an EMBL/GenBank/DDBJ whole genome shotgun (WGS) entry which is preliminary data.</text>
</comment>
<evidence type="ECO:0000256" key="3">
    <source>
        <dbReference type="ARBA" id="ARBA00022448"/>
    </source>
</evidence>
<keyword evidence="6 10" id="KW-0676">Redox-active center</keyword>